<dbReference type="GeneID" id="95549404"/>
<dbReference type="EMBL" id="FXAH01000001">
    <property type="protein sequence ID" value="SME93470.1"/>
    <property type="molecule type" value="Genomic_DNA"/>
</dbReference>
<keyword evidence="2" id="KW-1185">Reference proteome</keyword>
<dbReference type="RefSeq" id="WP_233211916.1">
    <property type="nucleotide sequence ID" value="NZ_BSQD01000001.1"/>
</dbReference>
<sequence>MPRFAGFERIDWSAPWLAALAARGRRWQAVALARPDAYLAELTRDAIESGQRTGRGAPLRFIAQDDLPPGTAYEAHIAETGGVPTRENLHDFFNALTWFAYPRIKAVLNARQADAIARDGVGGTRGAERDALTLFDENAVLFVSTDPALREALIAFDWGRLFGQARAAWGTRCAVRPFGHALLEKLISPYKACTAHAWLVDAPDGFFGWPAAEQANWLDAAVSEALLCAPLTSRLFAPLPVLGIPGWCADNANPAFYGDERVFRRGRRGGGGAGR</sequence>
<accession>A0A1X7CBE7</accession>
<evidence type="ECO:0000313" key="2">
    <source>
        <dbReference type="Proteomes" id="UP000192911"/>
    </source>
</evidence>
<protein>
    <recommendedName>
        <fullName evidence="3">DUF3025 domain-containing protein</fullName>
    </recommendedName>
</protein>
<name>A0A1X7CBE7_TRICW</name>
<dbReference type="Pfam" id="PF11227">
    <property type="entry name" value="DUF3025"/>
    <property type="match status" value="1"/>
</dbReference>
<organism evidence="1 2">
    <name type="scientific">Trinickia caryophylli</name>
    <name type="common">Paraburkholderia caryophylli</name>
    <dbReference type="NCBI Taxonomy" id="28094"/>
    <lineage>
        <taxon>Bacteria</taxon>
        <taxon>Pseudomonadati</taxon>
        <taxon>Pseudomonadota</taxon>
        <taxon>Betaproteobacteria</taxon>
        <taxon>Burkholderiales</taxon>
        <taxon>Burkholderiaceae</taxon>
        <taxon>Trinickia</taxon>
    </lineage>
</organism>
<evidence type="ECO:0008006" key="3">
    <source>
        <dbReference type="Google" id="ProtNLM"/>
    </source>
</evidence>
<dbReference type="InterPro" id="IPR021390">
    <property type="entry name" value="DUF3025"/>
</dbReference>
<gene>
    <name evidence="1" type="ORF">SAMN06295900_101117</name>
</gene>
<dbReference type="Proteomes" id="UP000192911">
    <property type="component" value="Unassembled WGS sequence"/>
</dbReference>
<reference evidence="2" key="1">
    <citation type="submission" date="2017-04" db="EMBL/GenBank/DDBJ databases">
        <authorList>
            <person name="Varghese N."/>
            <person name="Submissions S."/>
        </authorList>
    </citation>
    <scope>NUCLEOTIDE SEQUENCE [LARGE SCALE GENOMIC DNA]</scope>
    <source>
        <strain evidence="2">Ballard 720</strain>
    </source>
</reference>
<evidence type="ECO:0000313" key="1">
    <source>
        <dbReference type="EMBL" id="SME93470.1"/>
    </source>
</evidence>
<dbReference type="AlphaFoldDB" id="A0A1X7CBE7"/>
<dbReference type="STRING" id="28094.SAMN06295900_101117"/>
<proteinExistence type="predicted"/>